<dbReference type="Pfam" id="PF01039">
    <property type="entry name" value="Carboxyl_trans"/>
    <property type="match status" value="1"/>
</dbReference>
<protein>
    <submittedName>
        <fullName evidence="4">Acyl-CoA carboxylase subunit beta</fullName>
    </submittedName>
</protein>
<name>A0ABP9KE52_9SPHN</name>
<dbReference type="InterPro" id="IPR034733">
    <property type="entry name" value="AcCoA_carboxyl_beta"/>
</dbReference>
<organism evidence="4 5">
    <name type="scientific">Erythrobacter westpacificensis</name>
    <dbReference type="NCBI Taxonomy" id="1055231"/>
    <lineage>
        <taxon>Bacteria</taxon>
        <taxon>Pseudomonadati</taxon>
        <taxon>Pseudomonadota</taxon>
        <taxon>Alphaproteobacteria</taxon>
        <taxon>Sphingomonadales</taxon>
        <taxon>Erythrobacteraceae</taxon>
        <taxon>Erythrobacter/Porphyrobacter group</taxon>
        <taxon>Erythrobacter</taxon>
    </lineage>
</organism>
<dbReference type="PANTHER" id="PTHR43842:SF2">
    <property type="entry name" value="PROPIONYL-COA CARBOXYLASE BETA CHAIN, MITOCHONDRIAL"/>
    <property type="match status" value="1"/>
</dbReference>
<dbReference type="SUPFAM" id="SSF52096">
    <property type="entry name" value="ClpP/crotonase"/>
    <property type="match status" value="2"/>
</dbReference>
<gene>
    <name evidence="4" type="ORF">GCM10023208_22100</name>
</gene>
<sequence length="510" mass="55692">MSANIAEMERRREAARMGGGQKRIDAQHAKGKLTARERLDVLLDEGSFEELDTYVEHDCVDFGMQDQKIPGDGVVTGSGTINGRLVYVFSQDFTVFGGSLSKRHAEKICKVMDNAMKVGAPVIGLNDSGGARIQEGVASLGGYAEVFQKNVLASGVIPQLSLIMGPCAGGAVYSPAMTDFIFMVKDSSYMFVTGPDVVKTVTNEEVTQEDLGGAVVHTTKTSVADLALENDIEALLAARELIGFVPESNRDPLPELPTDDPWDRVEDSLDTLIPASSNMPYDMHELIRKVVDDGNFFEIQPKHGANIITGFGRIEGKPVGFVANQPMVLAGVLDIDASRKAARFVRFCDAFSIPIVTFVDVPGFLPGTSQEHNGIIKHGAKLLFAYAEATVPKITVITRKAYGGAYDVMASKHLRGDLNYAWPTAEIAVMGAKGAVEIIFRQDRDNPEKIAEKTKEYEDRFANPFVAASRGYIDEVIYPHSTRRRIALGLRKLAGKKLENPWKKHDNLPL</sequence>
<dbReference type="Gene3D" id="3.90.226.10">
    <property type="entry name" value="2-enoyl-CoA Hydratase, Chain A, domain 1"/>
    <property type="match status" value="2"/>
</dbReference>
<evidence type="ECO:0000256" key="1">
    <source>
        <dbReference type="SAM" id="MobiDB-lite"/>
    </source>
</evidence>
<dbReference type="RefSeq" id="WP_346033124.1">
    <property type="nucleotide sequence ID" value="NZ_BAABHV010000017.1"/>
</dbReference>
<evidence type="ECO:0000259" key="2">
    <source>
        <dbReference type="PROSITE" id="PS50980"/>
    </source>
</evidence>
<evidence type="ECO:0000259" key="3">
    <source>
        <dbReference type="PROSITE" id="PS50989"/>
    </source>
</evidence>
<accession>A0ABP9KE52</accession>
<dbReference type="PROSITE" id="PS50989">
    <property type="entry name" value="COA_CT_CTER"/>
    <property type="match status" value="1"/>
</dbReference>
<keyword evidence="5" id="KW-1185">Reference proteome</keyword>
<dbReference type="EMBL" id="BAABHV010000017">
    <property type="protein sequence ID" value="GAA5057063.1"/>
    <property type="molecule type" value="Genomic_DNA"/>
</dbReference>
<proteinExistence type="predicted"/>
<dbReference type="PANTHER" id="PTHR43842">
    <property type="entry name" value="PROPIONYL-COA CARBOXYLASE BETA CHAIN"/>
    <property type="match status" value="1"/>
</dbReference>
<dbReference type="InterPro" id="IPR011762">
    <property type="entry name" value="COA_CT_N"/>
</dbReference>
<comment type="caution">
    <text evidence="4">The sequence shown here is derived from an EMBL/GenBank/DDBJ whole genome shotgun (WGS) entry which is preliminary data.</text>
</comment>
<dbReference type="InterPro" id="IPR051047">
    <property type="entry name" value="AccD/PCCB"/>
</dbReference>
<dbReference type="Proteomes" id="UP001500518">
    <property type="component" value="Unassembled WGS sequence"/>
</dbReference>
<feature type="region of interest" description="Disordered" evidence="1">
    <location>
        <begin position="1"/>
        <end position="29"/>
    </location>
</feature>
<feature type="domain" description="CoA carboxyltransferase N-terminal" evidence="2">
    <location>
        <begin position="1"/>
        <end position="257"/>
    </location>
</feature>
<dbReference type="InterPro" id="IPR029045">
    <property type="entry name" value="ClpP/crotonase-like_dom_sf"/>
</dbReference>
<dbReference type="InterPro" id="IPR011763">
    <property type="entry name" value="COA_CT_C"/>
</dbReference>
<dbReference type="PROSITE" id="PS50980">
    <property type="entry name" value="COA_CT_NTER"/>
    <property type="match status" value="1"/>
</dbReference>
<reference evidence="5" key="1">
    <citation type="journal article" date="2019" name="Int. J. Syst. Evol. Microbiol.">
        <title>The Global Catalogue of Microorganisms (GCM) 10K type strain sequencing project: providing services to taxonomists for standard genome sequencing and annotation.</title>
        <authorList>
            <consortium name="The Broad Institute Genomics Platform"/>
            <consortium name="The Broad Institute Genome Sequencing Center for Infectious Disease"/>
            <person name="Wu L."/>
            <person name="Ma J."/>
        </authorList>
    </citation>
    <scope>NUCLEOTIDE SEQUENCE [LARGE SCALE GENOMIC DNA]</scope>
    <source>
        <strain evidence="5">JCM 18014</strain>
    </source>
</reference>
<evidence type="ECO:0000313" key="4">
    <source>
        <dbReference type="EMBL" id="GAA5057063.1"/>
    </source>
</evidence>
<feature type="domain" description="CoA carboxyltransferase C-terminal" evidence="3">
    <location>
        <begin position="261"/>
        <end position="504"/>
    </location>
</feature>
<evidence type="ECO:0000313" key="5">
    <source>
        <dbReference type="Proteomes" id="UP001500518"/>
    </source>
</evidence>